<evidence type="ECO:0000256" key="6">
    <source>
        <dbReference type="ARBA" id="ARBA00011738"/>
    </source>
</evidence>
<dbReference type="PANTHER" id="PTHR32315:SF3">
    <property type="entry name" value="ADENINE PHOSPHORIBOSYLTRANSFERASE"/>
    <property type="match status" value="1"/>
</dbReference>
<evidence type="ECO:0000313" key="14">
    <source>
        <dbReference type="EMBL" id="CAB5062963.1"/>
    </source>
</evidence>
<evidence type="ECO:0000256" key="1">
    <source>
        <dbReference type="ARBA" id="ARBA00000868"/>
    </source>
</evidence>
<dbReference type="EC" id="2.4.2.7" evidence="7"/>
<dbReference type="GO" id="GO:0005737">
    <property type="term" value="C:cytoplasm"/>
    <property type="evidence" value="ECO:0007669"/>
    <property type="project" value="UniProtKB-SubCell"/>
</dbReference>
<dbReference type="GO" id="GO:0044209">
    <property type="term" value="P:AMP salvage"/>
    <property type="evidence" value="ECO:0007669"/>
    <property type="project" value="UniProtKB-UniPathway"/>
</dbReference>
<reference evidence="13" key="1">
    <citation type="submission" date="2020-05" db="EMBL/GenBank/DDBJ databases">
        <authorList>
            <person name="Chiriac C."/>
            <person name="Salcher M."/>
            <person name="Ghai R."/>
            <person name="Kavagutti S V."/>
        </authorList>
    </citation>
    <scope>NUCLEOTIDE SEQUENCE</scope>
</reference>
<dbReference type="SUPFAM" id="SSF53271">
    <property type="entry name" value="PRTase-like"/>
    <property type="match status" value="1"/>
</dbReference>
<evidence type="ECO:0000256" key="7">
    <source>
        <dbReference type="ARBA" id="ARBA00011893"/>
    </source>
</evidence>
<dbReference type="GO" id="GO:0016208">
    <property type="term" value="F:AMP binding"/>
    <property type="evidence" value="ECO:0007669"/>
    <property type="project" value="TreeGrafter"/>
</dbReference>
<dbReference type="FunFam" id="3.40.50.2020:FF:000004">
    <property type="entry name" value="Adenine phosphoribosyltransferase"/>
    <property type="match status" value="1"/>
</dbReference>
<dbReference type="GO" id="GO:0006168">
    <property type="term" value="P:adenine salvage"/>
    <property type="evidence" value="ECO:0007669"/>
    <property type="project" value="InterPro"/>
</dbReference>
<accession>A0A6J7PKR1</accession>
<comment type="catalytic activity">
    <reaction evidence="1">
        <text>AMP + diphosphate = 5-phospho-alpha-D-ribose 1-diphosphate + adenine</text>
        <dbReference type="Rhea" id="RHEA:16609"/>
        <dbReference type="ChEBI" id="CHEBI:16708"/>
        <dbReference type="ChEBI" id="CHEBI:33019"/>
        <dbReference type="ChEBI" id="CHEBI:58017"/>
        <dbReference type="ChEBI" id="CHEBI:456215"/>
        <dbReference type="EC" id="2.4.2.7"/>
    </reaction>
</comment>
<dbReference type="Gene3D" id="3.40.50.2020">
    <property type="match status" value="1"/>
</dbReference>
<dbReference type="CDD" id="cd06223">
    <property type="entry name" value="PRTases_typeI"/>
    <property type="match status" value="1"/>
</dbReference>
<evidence type="ECO:0000256" key="2">
    <source>
        <dbReference type="ARBA" id="ARBA00003968"/>
    </source>
</evidence>
<dbReference type="HAMAP" id="MF_00004">
    <property type="entry name" value="Aden_phosphoribosyltr"/>
    <property type="match status" value="1"/>
</dbReference>
<comment type="function">
    <text evidence="2">Catalyzes a salvage reaction resulting in the formation of AMP, that is energically less costly than de novo synthesis.</text>
</comment>
<evidence type="ECO:0000313" key="13">
    <source>
        <dbReference type="EMBL" id="CAB5006180.1"/>
    </source>
</evidence>
<dbReference type="Pfam" id="PF00156">
    <property type="entry name" value="Pribosyltran"/>
    <property type="match status" value="1"/>
</dbReference>
<comment type="subunit">
    <text evidence="6">Homodimer.</text>
</comment>
<comment type="similarity">
    <text evidence="5">Belongs to the purine/pyrimidine phosphoribosyltransferase family.</text>
</comment>
<dbReference type="InterPro" id="IPR029057">
    <property type="entry name" value="PRTase-like"/>
</dbReference>
<dbReference type="NCBIfam" id="NF002634">
    <property type="entry name" value="PRK02304.1-3"/>
    <property type="match status" value="1"/>
</dbReference>
<dbReference type="EMBL" id="CAFBPN010000001">
    <property type="protein sequence ID" value="CAB5006180.1"/>
    <property type="molecule type" value="Genomic_DNA"/>
</dbReference>
<keyword evidence="10" id="KW-0808">Transferase</keyword>
<comment type="subcellular location">
    <subcellularLocation>
        <location evidence="3">Cytoplasm</location>
    </subcellularLocation>
</comment>
<protein>
    <recommendedName>
        <fullName evidence="7">adenine phosphoribosyltransferase</fullName>
        <ecNumber evidence="7">2.4.2.7</ecNumber>
    </recommendedName>
</protein>
<sequence length="174" mass="18447">MHNDSLQKYIRNIEDVPAPGVTFRDITPLIGDPQGFNEAVSSIVAMSQGLKIDKVVGIEARGFILAAPVAFHLGAGFVPVRKEGKLPWDVVREEYALEYGTDVLEAHRDAVGPGDSVVIVDDVLATGGTAKAAIKLIEGLGAHVAALLFLIELDALGGRSVLAGQTINSVMTYR</sequence>
<evidence type="ECO:0000256" key="3">
    <source>
        <dbReference type="ARBA" id="ARBA00004496"/>
    </source>
</evidence>
<name>A0A6J7PKR1_9ZZZZ</name>
<dbReference type="GO" id="GO:0006166">
    <property type="term" value="P:purine ribonucleoside salvage"/>
    <property type="evidence" value="ECO:0007669"/>
    <property type="project" value="UniProtKB-KW"/>
</dbReference>
<dbReference type="PANTHER" id="PTHR32315">
    <property type="entry name" value="ADENINE PHOSPHORIBOSYLTRANSFERASE"/>
    <property type="match status" value="1"/>
</dbReference>
<organism evidence="13">
    <name type="scientific">freshwater metagenome</name>
    <dbReference type="NCBI Taxonomy" id="449393"/>
    <lineage>
        <taxon>unclassified sequences</taxon>
        <taxon>metagenomes</taxon>
        <taxon>ecological metagenomes</taxon>
    </lineage>
</organism>
<dbReference type="GO" id="GO:0002055">
    <property type="term" value="F:adenine binding"/>
    <property type="evidence" value="ECO:0007669"/>
    <property type="project" value="TreeGrafter"/>
</dbReference>
<dbReference type="AlphaFoldDB" id="A0A6J7PKR1"/>
<evidence type="ECO:0000256" key="10">
    <source>
        <dbReference type="ARBA" id="ARBA00022679"/>
    </source>
</evidence>
<evidence type="ECO:0000259" key="12">
    <source>
        <dbReference type="Pfam" id="PF00156"/>
    </source>
</evidence>
<evidence type="ECO:0000256" key="9">
    <source>
        <dbReference type="ARBA" id="ARBA00022676"/>
    </source>
</evidence>
<dbReference type="NCBIfam" id="NF002636">
    <property type="entry name" value="PRK02304.1-5"/>
    <property type="match status" value="1"/>
</dbReference>
<keyword evidence="8" id="KW-0963">Cytoplasm</keyword>
<keyword evidence="11" id="KW-0660">Purine salvage</keyword>
<evidence type="ECO:0000256" key="11">
    <source>
        <dbReference type="ARBA" id="ARBA00022726"/>
    </source>
</evidence>
<dbReference type="GO" id="GO:0003999">
    <property type="term" value="F:adenine phosphoribosyltransferase activity"/>
    <property type="evidence" value="ECO:0007669"/>
    <property type="project" value="UniProtKB-EC"/>
</dbReference>
<dbReference type="EMBL" id="CAFBQU010000009">
    <property type="protein sequence ID" value="CAB5062963.1"/>
    <property type="molecule type" value="Genomic_DNA"/>
</dbReference>
<keyword evidence="9" id="KW-0328">Glycosyltransferase</keyword>
<gene>
    <name evidence="13" type="ORF">UFOPK4098_00028</name>
    <name evidence="14" type="ORF">UFOPK4347_00536</name>
</gene>
<evidence type="ECO:0000256" key="4">
    <source>
        <dbReference type="ARBA" id="ARBA00004659"/>
    </source>
</evidence>
<proteinExistence type="inferred from homology"/>
<dbReference type="InterPro" id="IPR050054">
    <property type="entry name" value="UPRTase/APRTase"/>
</dbReference>
<feature type="domain" description="Phosphoribosyltransferase" evidence="12">
    <location>
        <begin position="48"/>
        <end position="148"/>
    </location>
</feature>
<dbReference type="NCBIfam" id="TIGR01090">
    <property type="entry name" value="apt"/>
    <property type="match status" value="1"/>
</dbReference>
<evidence type="ECO:0000256" key="5">
    <source>
        <dbReference type="ARBA" id="ARBA00008391"/>
    </source>
</evidence>
<dbReference type="InterPro" id="IPR000836">
    <property type="entry name" value="PRTase_dom"/>
</dbReference>
<dbReference type="InterPro" id="IPR005764">
    <property type="entry name" value="Ade_phspho_trans"/>
</dbReference>
<dbReference type="UniPathway" id="UPA00588">
    <property type="reaction ID" value="UER00646"/>
</dbReference>
<comment type="pathway">
    <text evidence="4">Purine metabolism; AMP biosynthesis via salvage pathway; AMP from adenine: step 1/1.</text>
</comment>
<evidence type="ECO:0000256" key="8">
    <source>
        <dbReference type="ARBA" id="ARBA00022490"/>
    </source>
</evidence>